<proteinExistence type="predicted"/>
<reference evidence="1 2" key="1">
    <citation type="submission" date="2016-10" db="EMBL/GenBank/DDBJ databases">
        <authorList>
            <person name="de Groot N.N."/>
        </authorList>
    </citation>
    <scope>NUCLEOTIDE SEQUENCE [LARGE SCALE GENOMIC DNA]</scope>
    <source>
        <strain evidence="1 2">DSM 13760</strain>
    </source>
</reference>
<dbReference type="AlphaFoldDB" id="A0A1H9TP29"/>
<gene>
    <name evidence="1" type="ORF">SAMN04488559_11531</name>
</gene>
<evidence type="ECO:0000313" key="2">
    <source>
        <dbReference type="Proteomes" id="UP000198948"/>
    </source>
</evidence>
<organism evidence="1 2">
    <name type="scientific">Isobaculum melis</name>
    <dbReference type="NCBI Taxonomy" id="142588"/>
    <lineage>
        <taxon>Bacteria</taxon>
        <taxon>Bacillati</taxon>
        <taxon>Bacillota</taxon>
        <taxon>Bacilli</taxon>
        <taxon>Lactobacillales</taxon>
        <taxon>Carnobacteriaceae</taxon>
        <taxon>Isobaculum</taxon>
    </lineage>
</organism>
<dbReference type="OrthoDB" id="2184590at2"/>
<keyword evidence="2" id="KW-1185">Reference proteome</keyword>
<name>A0A1H9TP29_9LACT</name>
<evidence type="ECO:0000313" key="1">
    <source>
        <dbReference type="EMBL" id="SER98865.1"/>
    </source>
</evidence>
<accession>A0A1H9TP29</accession>
<dbReference type="EMBL" id="FOHA01000015">
    <property type="protein sequence ID" value="SER98865.1"/>
    <property type="molecule type" value="Genomic_DNA"/>
</dbReference>
<dbReference type="STRING" id="142588.SAMN04488559_11531"/>
<dbReference type="Proteomes" id="UP000198948">
    <property type="component" value="Unassembled WGS sequence"/>
</dbReference>
<dbReference type="RefSeq" id="WP_092653189.1">
    <property type="nucleotide sequence ID" value="NZ_FOHA01000015.1"/>
</dbReference>
<sequence>MEIENQTLELMKPVIKEMLTPVIEEAGFEMLKQTLEKLVEEKQRPLVITNKEIREMFSISTSTLWNLKQFADFPKEWLGIKNHYETKEVLKWFDENEGQVYQEKKELLKLVD</sequence>
<protein>
    <submittedName>
        <fullName evidence="1">Uncharacterized protein</fullName>
    </submittedName>
</protein>